<dbReference type="PANTHER" id="PTHR31286">
    <property type="entry name" value="GLYCINE-RICH CELL WALL STRUCTURAL PROTEIN 1.8-LIKE"/>
    <property type="match status" value="1"/>
</dbReference>
<sequence>MEALQVWTEYGRVMQSLEIRSFLPVEEVKLPENLTGGRADLSGVNSEKGREKKKLQIGRIEEEGKALWTVRNDGILELKESKLVATPPLWFRWDADRRSSTSYSRNKQSPKRDPNNPKISKEISPTYASSVTDPYSNMTTNRMEQRTAISRRTTHNGMPAVIFKASDYYGVMSTSCRRTIVGRFLKGSVEIGVYDNFNIFLTFPNDEDFNLVLYKRVIVLEGFQIWLQKWTLDFKSEEDISIVPVGVLLPATKTMTRPSMAKARVEIDLLKPLVHNVWRKGKQNKKEINKGKTRGRTEPPRKAYKPTGNTFGVDKPHPTSMTDCETNTEITKNNSENKAHDQANSQLVFPKNKFDKANSDISPKSKEKELKHKVANTEHVNETGDQAKEIIIENNMNDGNPESLRSSVFNKAIPIKNISELTIDNFGGDGKKLLAGKPNFNELMVEDEEQLASTCKTRLRNNKKIDNDHNGEEPDSQDEWADITSSEGEEEENTSEESSDEEGNKQGKGEMSINIKQKDIMGLIKKL</sequence>
<dbReference type="AlphaFoldDB" id="A0A9J5XBN0"/>
<evidence type="ECO:0008006" key="4">
    <source>
        <dbReference type="Google" id="ProtNLM"/>
    </source>
</evidence>
<evidence type="ECO:0000313" key="3">
    <source>
        <dbReference type="Proteomes" id="UP000824120"/>
    </source>
</evidence>
<dbReference type="PANTHER" id="PTHR31286:SF164">
    <property type="entry name" value="ZINC FINGER, CCHC-TYPE"/>
    <property type="match status" value="1"/>
</dbReference>
<feature type="region of interest" description="Disordered" evidence="1">
    <location>
        <begin position="101"/>
        <end position="138"/>
    </location>
</feature>
<feature type="compositionally biased region" description="Basic and acidic residues" evidence="1">
    <location>
        <begin position="463"/>
        <end position="472"/>
    </location>
</feature>
<keyword evidence="3" id="KW-1185">Reference proteome</keyword>
<feature type="compositionally biased region" description="Acidic residues" evidence="1">
    <location>
        <begin position="473"/>
        <end position="501"/>
    </location>
</feature>
<reference evidence="2 3" key="1">
    <citation type="submission" date="2020-09" db="EMBL/GenBank/DDBJ databases">
        <title>De no assembly of potato wild relative species, Solanum commersonii.</title>
        <authorList>
            <person name="Cho K."/>
        </authorList>
    </citation>
    <scope>NUCLEOTIDE SEQUENCE [LARGE SCALE GENOMIC DNA]</scope>
    <source>
        <strain evidence="2">LZ3.2</strain>
        <tissue evidence="2">Leaf</tissue>
    </source>
</reference>
<feature type="region of interest" description="Disordered" evidence="1">
    <location>
        <begin position="284"/>
        <end position="320"/>
    </location>
</feature>
<feature type="compositionally biased region" description="Basic and acidic residues" evidence="1">
    <location>
        <begin position="284"/>
        <end position="301"/>
    </location>
</feature>
<feature type="compositionally biased region" description="Polar residues" evidence="1">
    <location>
        <begin position="126"/>
        <end position="138"/>
    </location>
</feature>
<dbReference type="OrthoDB" id="1002340at2759"/>
<proteinExistence type="predicted"/>
<dbReference type="EMBL" id="JACXVP010000009">
    <property type="protein sequence ID" value="KAG5585779.1"/>
    <property type="molecule type" value="Genomic_DNA"/>
</dbReference>
<feature type="region of interest" description="Disordered" evidence="1">
    <location>
        <begin position="462"/>
        <end position="527"/>
    </location>
</feature>
<dbReference type="InterPro" id="IPR040256">
    <property type="entry name" value="At4g02000-like"/>
</dbReference>
<organism evidence="2 3">
    <name type="scientific">Solanum commersonii</name>
    <name type="common">Commerson's wild potato</name>
    <name type="synonym">Commerson's nightshade</name>
    <dbReference type="NCBI Taxonomy" id="4109"/>
    <lineage>
        <taxon>Eukaryota</taxon>
        <taxon>Viridiplantae</taxon>
        <taxon>Streptophyta</taxon>
        <taxon>Embryophyta</taxon>
        <taxon>Tracheophyta</taxon>
        <taxon>Spermatophyta</taxon>
        <taxon>Magnoliopsida</taxon>
        <taxon>eudicotyledons</taxon>
        <taxon>Gunneridae</taxon>
        <taxon>Pentapetalae</taxon>
        <taxon>asterids</taxon>
        <taxon>lamiids</taxon>
        <taxon>Solanales</taxon>
        <taxon>Solanaceae</taxon>
        <taxon>Solanoideae</taxon>
        <taxon>Solaneae</taxon>
        <taxon>Solanum</taxon>
    </lineage>
</organism>
<accession>A0A9J5XBN0</accession>
<gene>
    <name evidence="2" type="ORF">H5410_046213</name>
</gene>
<evidence type="ECO:0000256" key="1">
    <source>
        <dbReference type="SAM" id="MobiDB-lite"/>
    </source>
</evidence>
<feature type="compositionally biased region" description="Basic and acidic residues" evidence="1">
    <location>
        <begin position="110"/>
        <end position="121"/>
    </location>
</feature>
<protein>
    <recommendedName>
        <fullName evidence="4">DUF4283 domain-containing protein</fullName>
    </recommendedName>
</protein>
<comment type="caution">
    <text evidence="2">The sequence shown here is derived from an EMBL/GenBank/DDBJ whole genome shotgun (WGS) entry which is preliminary data.</text>
</comment>
<name>A0A9J5XBN0_SOLCO</name>
<evidence type="ECO:0000313" key="2">
    <source>
        <dbReference type="EMBL" id="KAG5585779.1"/>
    </source>
</evidence>
<dbReference type="Proteomes" id="UP000824120">
    <property type="component" value="Chromosome 9"/>
</dbReference>